<evidence type="ECO:0000256" key="4">
    <source>
        <dbReference type="ARBA" id="ARBA00023180"/>
    </source>
</evidence>
<evidence type="ECO:0000256" key="3">
    <source>
        <dbReference type="ARBA" id="ARBA00023157"/>
    </source>
</evidence>
<dbReference type="SUPFAM" id="SSF54001">
    <property type="entry name" value="Cysteine proteinases"/>
    <property type="match status" value="1"/>
</dbReference>
<dbReference type="PRINTS" id="PR00705">
    <property type="entry name" value="PAPAIN"/>
</dbReference>
<dbReference type="FunFam" id="3.90.70.10:FF:000177">
    <property type="entry name" value="Cysteine proteinase RD21A"/>
    <property type="match status" value="1"/>
</dbReference>
<dbReference type="InterPro" id="IPR038765">
    <property type="entry name" value="Papain-like_cys_pep_sf"/>
</dbReference>
<evidence type="ECO:0000259" key="9">
    <source>
        <dbReference type="SMART" id="SM00848"/>
    </source>
</evidence>
<evidence type="ECO:0000313" key="11">
    <source>
        <dbReference type="Proteomes" id="UP001161247"/>
    </source>
</evidence>
<dbReference type="InterPro" id="IPR039417">
    <property type="entry name" value="Peptidase_C1A_papain-like"/>
</dbReference>
<evidence type="ECO:0000256" key="1">
    <source>
        <dbReference type="ARBA" id="ARBA00008455"/>
    </source>
</evidence>
<dbReference type="Pfam" id="PF08246">
    <property type="entry name" value="Inhibitor_I29"/>
    <property type="match status" value="1"/>
</dbReference>
<evidence type="ECO:0000256" key="2">
    <source>
        <dbReference type="ARBA" id="ARBA00022807"/>
    </source>
</evidence>
<keyword evidence="3" id="KW-1015">Disulfide bond</keyword>
<dbReference type="PROSITE" id="PS00639">
    <property type="entry name" value="THIOL_PROTEASE_HIS"/>
    <property type="match status" value="1"/>
</dbReference>
<dbReference type="InterPro" id="IPR025661">
    <property type="entry name" value="Pept_asp_AS"/>
</dbReference>
<feature type="domain" description="Peptidase C1A papain C-terminal" evidence="8">
    <location>
        <begin position="143"/>
        <end position="359"/>
    </location>
</feature>
<evidence type="ECO:0000313" key="10">
    <source>
        <dbReference type="EMBL" id="CAI9087270.1"/>
    </source>
</evidence>
<dbReference type="Gene3D" id="3.90.70.10">
    <property type="entry name" value="Cysteine proteinases"/>
    <property type="match status" value="1"/>
</dbReference>
<keyword evidence="2" id="KW-0788">Thiol protease</keyword>
<keyword evidence="4" id="KW-0325">Glycoprotein</keyword>
<dbReference type="PROSITE" id="PS00139">
    <property type="entry name" value="THIOL_PROTEASE_CYS"/>
    <property type="match status" value="1"/>
</dbReference>
<comment type="similarity">
    <text evidence="1">Belongs to the peptidase C1 family.</text>
</comment>
<dbReference type="SMART" id="SM00848">
    <property type="entry name" value="Inhibitor_I29"/>
    <property type="match status" value="1"/>
</dbReference>
<dbReference type="InterPro" id="IPR013201">
    <property type="entry name" value="Prot_inhib_I29"/>
</dbReference>
<organism evidence="10 11">
    <name type="scientific">Oldenlandia corymbosa var. corymbosa</name>
    <dbReference type="NCBI Taxonomy" id="529605"/>
    <lineage>
        <taxon>Eukaryota</taxon>
        <taxon>Viridiplantae</taxon>
        <taxon>Streptophyta</taxon>
        <taxon>Embryophyta</taxon>
        <taxon>Tracheophyta</taxon>
        <taxon>Spermatophyta</taxon>
        <taxon>Magnoliopsida</taxon>
        <taxon>eudicotyledons</taxon>
        <taxon>Gunneridae</taxon>
        <taxon>Pentapetalae</taxon>
        <taxon>asterids</taxon>
        <taxon>lamiids</taxon>
        <taxon>Gentianales</taxon>
        <taxon>Rubiaceae</taxon>
        <taxon>Rubioideae</taxon>
        <taxon>Spermacoceae</taxon>
        <taxon>Hedyotis-Oldenlandia complex</taxon>
        <taxon>Oldenlandia</taxon>
    </lineage>
</organism>
<feature type="compositionally biased region" description="Pro residues" evidence="5">
    <location>
        <begin position="366"/>
        <end position="390"/>
    </location>
</feature>
<evidence type="ECO:0000259" key="8">
    <source>
        <dbReference type="SMART" id="SM00645"/>
    </source>
</evidence>
<dbReference type="SMART" id="SM00277">
    <property type="entry name" value="GRAN"/>
    <property type="match status" value="1"/>
</dbReference>
<feature type="chain" id="PRO_5043874952" evidence="6">
    <location>
        <begin position="27"/>
        <end position="500"/>
    </location>
</feature>
<dbReference type="SMART" id="SM00645">
    <property type="entry name" value="Pept_C1"/>
    <property type="match status" value="1"/>
</dbReference>
<evidence type="ECO:0000259" key="7">
    <source>
        <dbReference type="SMART" id="SM00277"/>
    </source>
</evidence>
<name>A0AAV1BXL7_OLDCO</name>
<keyword evidence="2" id="KW-0645">Protease</keyword>
<dbReference type="GO" id="GO:0006508">
    <property type="term" value="P:proteolysis"/>
    <property type="evidence" value="ECO:0007669"/>
    <property type="project" value="InterPro"/>
</dbReference>
<sequence>MKGSIHDSGLCILVFFLIAFTTLTSCLPTTTDHDQFYSIIANTNDLDLEDQRVVHQLFQEWKVYHGKVYEDSLESESRFRVFRENLKYVMKKNSARKSARQHFLGLNKFADLTNQEFVNKYTSKIKNVRRQPRKKTMGISCKTPSFLDWRKRGVVTGVKDQGQCGSCWAFSSTGAMEGANAIATGDLISLSEQELVDCDATNDGCDGGSMDYAFEWVITNGGIDTESNYPYIGSDGTCNATKEERKIVSIDDYTDVAEDDNALLCAVIKQPVSVGIDGSAIDFQLYTGGIYDGECSNNPNDIDHAVLIVGYGSEGGEDYWIVKNSWGTSWGMEGYVYIRRKSDLEYGVCAINAMASYPIKSGGSSAPPPNPPPSPPVYPSPPPPPSPPSPPSGDCGQYSYCASDETCCCLVQFSGLCLVQGCCEYENGVCCNGTDYCCPSDYPICDVHDGLCLMNVGDLLGVVAKKRKMAKYKFPSNKFNEAKQDIQPSQRKQNQLASSS</sequence>
<dbReference type="Pfam" id="PF00112">
    <property type="entry name" value="Peptidase_C1"/>
    <property type="match status" value="1"/>
</dbReference>
<dbReference type="CDD" id="cd02248">
    <property type="entry name" value="Peptidase_C1A"/>
    <property type="match status" value="1"/>
</dbReference>
<feature type="domain" description="Granulins" evidence="7">
    <location>
        <begin position="395"/>
        <end position="452"/>
    </location>
</feature>
<dbReference type="Gene3D" id="2.10.25.160">
    <property type="entry name" value="Granulin"/>
    <property type="match status" value="1"/>
</dbReference>
<gene>
    <name evidence="10" type="ORF">OLC1_LOCUS137</name>
</gene>
<accession>A0AAV1BXL7</accession>
<keyword evidence="2" id="KW-0378">Hydrolase</keyword>
<dbReference type="EMBL" id="OX459118">
    <property type="protein sequence ID" value="CAI9087270.1"/>
    <property type="molecule type" value="Genomic_DNA"/>
</dbReference>
<dbReference type="Proteomes" id="UP001161247">
    <property type="component" value="Chromosome 1"/>
</dbReference>
<proteinExistence type="inferred from homology"/>
<evidence type="ECO:0000256" key="6">
    <source>
        <dbReference type="SAM" id="SignalP"/>
    </source>
</evidence>
<dbReference type="InterPro" id="IPR000668">
    <property type="entry name" value="Peptidase_C1A_C"/>
</dbReference>
<feature type="signal peptide" evidence="6">
    <location>
        <begin position="1"/>
        <end position="26"/>
    </location>
</feature>
<feature type="region of interest" description="Disordered" evidence="5">
    <location>
        <begin position="362"/>
        <end position="390"/>
    </location>
</feature>
<dbReference type="AlphaFoldDB" id="A0AAV1BXL7"/>
<keyword evidence="11" id="KW-1185">Reference proteome</keyword>
<dbReference type="GO" id="GO:0008234">
    <property type="term" value="F:cysteine-type peptidase activity"/>
    <property type="evidence" value="ECO:0007669"/>
    <property type="project" value="UniProtKB-KW"/>
</dbReference>
<dbReference type="InterPro" id="IPR013128">
    <property type="entry name" value="Peptidase_C1A"/>
</dbReference>
<dbReference type="PROSITE" id="PS00640">
    <property type="entry name" value="THIOL_PROTEASE_ASN"/>
    <property type="match status" value="1"/>
</dbReference>
<dbReference type="PROSITE" id="PS51257">
    <property type="entry name" value="PROKAR_LIPOPROTEIN"/>
    <property type="match status" value="1"/>
</dbReference>
<dbReference type="InterPro" id="IPR037277">
    <property type="entry name" value="Granulin_sf"/>
</dbReference>
<feature type="domain" description="Cathepsin propeptide inhibitor" evidence="9">
    <location>
        <begin position="58"/>
        <end position="117"/>
    </location>
</feature>
<reference evidence="10" key="1">
    <citation type="submission" date="2023-03" db="EMBL/GenBank/DDBJ databases">
        <authorList>
            <person name="Julca I."/>
        </authorList>
    </citation>
    <scope>NUCLEOTIDE SEQUENCE</scope>
</reference>
<dbReference type="InterPro" id="IPR025660">
    <property type="entry name" value="Pept_his_AS"/>
</dbReference>
<protein>
    <submittedName>
        <fullName evidence="10">OLC1v1021304C1</fullName>
    </submittedName>
</protein>
<dbReference type="Pfam" id="PF00396">
    <property type="entry name" value="Granulin"/>
    <property type="match status" value="1"/>
</dbReference>
<dbReference type="InterPro" id="IPR000169">
    <property type="entry name" value="Pept_cys_AS"/>
</dbReference>
<dbReference type="SUPFAM" id="SSF57277">
    <property type="entry name" value="Granulin repeat"/>
    <property type="match status" value="1"/>
</dbReference>
<dbReference type="PANTHER" id="PTHR12411">
    <property type="entry name" value="CYSTEINE PROTEASE FAMILY C1-RELATED"/>
    <property type="match status" value="1"/>
</dbReference>
<evidence type="ECO:0000256" key="5">
    <source>
        <dbReference type="SAM" id="MobiDB-lite"/>
    </source>
</evidence>
<keyword evidence="6" id="KW-0732">Signal</keyword>
<dbReference type="InterPro" id="IPR000118">
    <property type="entry name" value="Granulin"/>
</dbReference>